<evidence type="ECO:0000313" key="1">
    <source>
        <dbReference type="EMBL" id="GAI53606.1"/>
    </source>
</evidence>
<sequence length="49" mass="5624">LFQPHAIALNIVRASLRKSLRAKVPAHQRPSMGGQYFFTFTFGKFLFIN</sequence>
<protein>
    <submittedName>
        <fullName evidence="1">Uncharacterized protein</fullName>
    </submittedName>
</protein>
<feature type="non-terminal residue" evidence="1">
    <location>
        <position position="1"/>
    </location>
</feature>
<organism evidence="1">
    <name type="scientific">marine sediment metagenome</name>
    <dbReference type="NCBI Taxonomy" id="412755"/>
    <lineage>
        <taxon>unclassified sequences</taxon>
        <taxon>metagenomes</taxon>
        <taxon>ecological metagenomes</taxon>
    </lineage>
</organism>
<dbReference type="EMBL" id="BARV01040396">
    <property type="protein sequence ID" value="GAI53606.1"/>
    <property type="molecule type" value="Genomic_DNA"/>
</dbReference>
<comment type="caution">
    <text evidence="1">The sequence shown here is derived from an EMBL/GenBank/DDBJ whole genome shotgun (WGS) entry which is preliminary data.</text>
</comment>
<gene>
    <name evidence="1" type="ORF">S06H3_61561</name>
</gene>
<reference evidence="1" key="1">
    <citation type="journal article" date="2014" name="Front. Microbiol.">
        <title>High frequency of phylogenetically diverse reductive dehalogenase-homologous genes in deep subseafloor sedimentary metagenomes.</title>
        <authorList>
            <person name="Kawai M."/>
            <person name="Futagami T."/>
            <person name="Toyoda A."/>
            <person name="Takaki Y."/>
            <person name="Nishi S."/>
            <person name="Hori S."/>
            <person name="Arai W."/>
            <person name="Tsubouchi T."/>
            <person name="Morono Y."/>
            <person name="Uchiyama I."/>
            <person name="Ito T."/>
            <person name="Fujiyama A."/>
            <person name="Inagaki F."/>
            <person name="Takami H."/>
        </authorList>
    </citation>
    <scope>NUCLEOTIDE SEQUENCE</scope>
    <source>
        <strain evidence="1">Expedition CK06-06</strain>
    </source>
</reference>
<accession>X1QFL7</accession>
<proteinExistence type="predicted"/>
<dbReference type="AlphaFoldDB" id="X1QFL7"/>
<name>X1QFL7_9ZZZZ</name>